<dbReference type="Gene3D" id="6.10.250.1080">
    <property type="match status" value="1"/>
</dbReference>
<evidence type="ECO:0000313" key="10">
    <source>
        <dbReference type="EMBL" id="RSH91928.1"/>
    </source>
</evidence>
<dbReference type="GO" id="GO:0000776">
    <property type="term" value="C:kinetochore"/>
    <property type="evidence" value="ECO:0007669"/>
    <property type="project" value="TreeGrafter"/>
</dbReference>
<feature type="compositionally biased region" description="Polar residues" evidence="8">
    <location>
        <begin position="627"/>
        <end position="642"/>
    </location>
</feature>
<feature type="compositionally biased region" description="Polar residues" evidence="8">
    <location>
        <begin position="305"/>
        <end position="324"/>
    </location>
</feature>
<evidence type="ECO:0000256" key="1">
    <source>
        <dbReference type="ARBA" id="ARBA00004245"/>
    </source>
</evidence>
<dbReference type="PANTHER" id="PTHR10921:SF1">
    <property type="entry name" value="NUCLEAR DISTRIBUTION PROTEIN NUDE HOMOLOG"/>
    <property type="match status" value="1"/>
</dbReference>
<feature type="region of interest" description="Disordered" evidence="8">
    <location>
        <begin position="375"/>
        <end position="447"/>
    </location>
</feature>
<feature type="region of interest" description="Disordered" evidence="8">
    <location>
        <begin position="304"/>
        <end position="356"/>
    </location>
</feature>
<accession>A0A427YLD0</accession>
<dbReference type="OrthoDB" id="5877028at2759"/>
<dbReference type="Pfam" id="PF04880">
    <property type="entry name" value="NUDE_C"/>
    <property type="match status" value="1"/>
</dbReference>
<evidence type="ECO:0000256" key="2">
    <source>
        <dbReference type="ARBA" id="ARBA00007429"/>
    </source>
</evidence>
<protein>
    <submittedName>
        <fullName evidence="10">NADH:ubiquinone oxidoreductase</fullName>
    </submittedName>
</protein>
<dbReference type="GO" id="GO:0047496">
    <property type="term" value="P:vesicle transport along microtubule"/>
    <property type="evidence" value="ECO:0007669"/>
    <property type="project" value="TreeGrafter"/>
</dbReference>
<dbReference type="GO" id="GO:0005871">
    <property type="term" value="C:kinesin complex"/>
    <property type="evidence" value="ECO:0007669"/>
    <property type="project" value="TreeGrafter"/>
</dbReference>
<proteinExistence type="inferred from homology"/>
<feature type="compositionally biased region" description="Polar residues" evidence="8">
    <location>
        <begin position="606"/>
        <end position="617"/>
    </location>
</feature>
<comment type="subcellular location">
    <subcellularLocation>
        <location evidence="1">Cytoplasm</location>
        <location evidence="1">Cytoskeleton</location>
    </subcellularLocation>
</comment>
<organism evidence="10 11">
    <name type="scientific">Saitozyma podzolica</name>
    <dbReference type="NCBI Taxonomy" id="1890683"/>
    <lineage>
        <taxon>Eukaryota</taxon>
        <taxon>Fungi</taxon>
        <taxon>Dikarya</taxon>
        <taxon>Basidiomycota</taxon>
        <taxon>Agaricomycotina</taxon>
        <taxon>Tremellomycetes</taxon>
        <taxon>Tremellales</taxon>
        <taxon>Trimorphomycetaceae</taxon>
        <taxon>Saitozyma</taxon>
    </lineage>
</organism>
<dbReference type="EMBL" id="RSCD01000007">
    <property type="protein sequence ID" value="RSH91928.1"/>
    <property type="molecule type" value="Genomic_DNA"/>
</dbReference>
<keyword evidence="5 7" id="KW-0175">Coiled coil</keyword>
<keyword evidence="10" id="KW-0830">Ubiquinone</keyword>
<feature type="compositionally biased region" description="Low complexity" evidence="8">
    <location>
        <begin position="579"/>
        <end position="605"/>
    </location>
</feature>
<comment type="similarity">
    <text evidence="2">Belongs to the nudE family.</text>
</comment>
<keyword evidence="4" id="KW-0493">Microtubule</keyword>
<keyword evidence="11" id="KW-1185">Reference proteome</keyword>
<dbReference type="Proteomes" id="UP000279259">
    <property type="component" value="Unassembled WGS sequence"/>
</dbReference>
<evidence type="ECO:0000256" key="5">
    <source>
        <dbReference type="ARBA" id="ARBA00023054"/>
    </source>
</evidence>
<dbReference type="InterPro" id="IPR033494">
    <property type="entry name" value="NUDE"/>
</dbReference>
<sequence length="716" mass="76258">MSDMLGLLDAPGPNGTGVTHNGVHKMPSSSTIGLDDDEDMNFNSPEEEAAHYRERYRRIVDMLDETRNELDDFQASSKELEDELEKELAATEKQQAELKERIKRLEAERDEFKNKLVNLQKMHSSTTGAMQREMDNLRSERDKTLVALRELEMGNDELERNERVAVSSLLDLESKYNRAIEEKTLLEQEVVQKQELEEECQRLKDELRDANNEVAILRDQLTRSVPTPPSSVSVQMSPVQESSLELSHVDLSSSTVAPPTPIAKSPAPPTAIMTPTPSGLTRSNTINTISSIPTMSPAAKRFSAQIPSSPSGIPTLARSTTSRNLAASASTPLSPAMSRSRTGLPQPSPGPNRVVSAKSKGFRLLHDLQARLKATDDKLGTKVPKRNVSGPMPLAAKRAVSSTATSSASTSAPVAPRPNPRVSVLSKQTATPISGSSERSGSTFLSPNGWILVSDAEETPPSQIAGFVAREPLSPLESSLAHRAVSSASTSSRPLPARPGIPSPLAGVSLSKSTGGPTGLRFGQGQPRPPSRSALSQSTRAPSRNGNGDGTDDSRPMSPSFIPQPSRASLRAPSPALTSNPSSSGWMSGQSSATSSRPSSRTGSRLNVSNIKSQQTPLGRGPPPASANHTLAALTSTPTPSAKRSARRSSLGPGEAGLPPTNIPGPARTPARPVSVPVFGGTPPPVPRIPSAHLKDREKRNGMIGHERRKSGFGTT</sequence>
<evidence type="ECO:0000259" key="9">
    <source>
        <dbReference type="Pfam" id="PF04880"/>
    </source>
</evidence>
<comment type="caution">
    <text evidence="10">The sequence shown here is derived from an EMBL/GenBank/DDBJ whole genome shotgun (WGS) entry which is preliminary data.</text>
</comment>
<dbReference type="InterPro" id="IPR006964">
    <property type="entry name" value="NUDE_dom"/>
</dbReference>
<feature type="compositionally biased region" description="Polar residues" evidence="8">
    <location>
        <begin position="533"/>
        <end position="546"/>
    </location>
</feature>
<dbReference type="GO" id="GO:0000132">
    <property type="term" value="P:establishment of mitotic spindle orientation"/>
    <property type="evidence" value="ECO:0007669"/>
    <property type="project" value="TreeGrafter"/>
</dbReference>
<dbReference type="GO" id="GO:0005874">
    <property type="term" value="C:microtubule"/>
    <property type="evidence" value="ECO:0007669"/>
    <property type="project" value="UniProtKB-KW"/>
</dbReference>
<dbReference type="PANTHER" id="PTHR10921">
    <property type="entry name" value="NUCLEAR DISTRIBUTION PROTEIN NUDE HOMOLOG 1"/>
    <property type="match status" value="1"/>
</dbReference>
<dbReference type="AlphaFoldDB" id="A0A427YLD0"/>
<dbReference type="GO" id="GO:0051642">
    <property type="term" value="P:centrosome localization"/>
    <property type="evidence" value="ECO:0007669"/>
    <property type="project" value="TreeGrafter"/>
</dbReference>
<gene>
    <name evidence="10" type="primary">NDE1_2</name>
    <name evidence="10" type="ORF">EHS25_009298</name>
</gene>
<evidence type="ECO:0000256" key="3">
    <source>
        <dbReference type="ARBA" id="ARBA00022490"/>
    </source>
</evidence>
<reference evidence="10 11" key="1">
    <citation type="submission" date="2018-11" db="EMBL/GenBank/DDBJ databases">
        <title>Genome sequence of Saitozyma podzolica DSM 27192.</title>
        <authorList>
            <person name="Aliyu H."/>
            <person name="Gorte O."/>
            <person name="Ochsenreither K."/>
        </authorList>
    </citation>
    <scope>NUCLEOTIDE SEQUENCE [LARGE SCALE GENOMIC DNA]</scope>
    <source>
        <strain evidence="10 11">DSM 27192</strain>
    </source>
</reference>
<feature type="compositionally biased region" description="Basic residues" evidence="8">
    <location>
        <begin position="707"/>
        <end position="716"/>
    </location>
</feature>
<evidence type="ECO:0000313" key="11">
    <source>
        <dbReference type="Proteomes" id="UP000279259"/>
    </source>
</evidence>
<feature type="compositionally biased region" description="Pro residues" evidence="8">
    <location>
        <begin position="258"/>
        <end position="269"/>
    </location>
</feature>
<feature type="region of interest" description="Disordered" evidence="8">
    <location>
        <begin position="480"/>
        <end position="716"/>
    </location>
</feature>
<dbReference type="GO" id="GO:0007020">
    <property type="term" value="P:microtubule nucleation"/>
    <property type="evidence" value="ECO:0007669"/>
    <property type="project" value="TreeGrafter"/>
</dbReference>
<keyword evidence="6" id="KW-0206">Cytoskeleton</keyword>
<feature type="compositionally biased region" description="Low complexity" evidence="8">
    <location>
        <begin position="325"/>
        <end position="338"/>
    </location>
</feature>
<feature type="compositionally biased region" description="Polar residues" evidence="8">
    <location>
        <begin position="425"/>
        <end position="446"/>
    </location>
</feature>
<evidence type="ECO:0000256" key="8">
    <source>
        <dbReference type="SAM" id="MobiDB-lite"/>
    </source>
</evidence>
<dbReference type="STRING" id="1890683.A0A427YLD0"/>
<feature type="region of interest" description="Disordered" evidence="8">
    <location>
        <begin position="1"/>
        <end position="48"/>
    </location>
</feature>
<evidence type="ECO:0000256" key="7">
    <source>
        <dbReference type="SAM" id="Coils"/>
    </source>
</evidence>
<feature type="region of interest" description="Disordered" evidence="8">
    <location>
        <begin position="253"/>
        <end position="282"/>
    </location>
</feature>
<feature type="compositionally biased region" description="Low complexity" evidence="8">
    <location>
        <begin position="395"/>
        <end position="414"/>
    </location>
</feature>
<feature type="domain" description="NUDE" evidence="9">
    <location>
        <begin position="168"/>
        <end position="301"/>
    </location>
</feature>
<evidence type="ECO:0000256" key="4">
    <source>
        <dbReference type="ARBA" id="ARBA00022701"/>
    </source>
</evidence>
<evidence type="ECO:0000256" key="6">
    <source>
        <dbReference type="ARBA" id="ARBA00023212"/>
    </source>
</evidence>
<keyword evidence="3" id="KW-0963">Cytoplasm</keyword>
<feature type="coiled-coil region" evidence="7">
    <location>
        <begin position="63"/>
        <end position="220"/>
    </location>
</feature>
<dbReference type="GO" id="GO:0008017">
    <property type="term" value="F:microtubule binding"/>
    <property type="evidence" value="ECO:0007669"/>
    <property type="project" value="InterPro"/>
</dbReference>
<name>A0A427YLD0_9TREE</name>
<dbReference type="GO" id="GO:0007059">
    <property type="term" value="P:chromosome segregation"/>
    <property type="evidence" value="ECO:0007669"/>
    <property type="project" value="TreeGrafter"/>
</dbReference>